<organism evidence="10 11">
    <name type="scientific">Asterophora parasitica</name>
    <dbReference type="NCBI Taxonomy" id="117018"/>
    <lineage>
        <taxon>Eukaryota</taxon>
        <taxon>Fungi</taxon>
        <taxon>Dikarya</taxon>
        <taxon>Basidiomycota</taxon>
        <taxon>Agaricomycotina</taxon>
        <taxon>Agaricomycetes</taxon>
        <taxon>Agaricomycetidae</taxon>
        <taxon>Agaricales</taxon>
        <taxon>Tricholomatineae</taxon>
        <taxon>Lyophyllaceae</taxon>
        <taxon>Asterophora</taxon>
    </lineage>
</organism>
<keyword evidence="3" id="KW-0808">Transferase</keyword>
<evidence type="ECO:0000256" key="4">
    <source>
        <dbReference type="ARBA" id="ARBA00022692"/>
    </source>
</evidence>
<keyword evidence="6 8" id="KW-0472">Membrane</keyword>
<evidence type="ECO:0000256" key="1">
    <source>
        <dbReference type="ARBA" id="ARBA00004167"/>
    </source>
</evidence>
<accession>A0A9P7KBD7</accession>
<dbReference type="GO" id="GO:0016020">
    <property type="term" value="C:membrane"/>
    <property type="evidence" value="ECO:0007669"/>
    <property type="project" value="UniProtKB-SubCell"/>
</dbReference>
<evidence type="ECO:0000256" key="7">
    <source>
        <dbReference type="ARBA" id="ARBA00023180"/>
    </source>
</evidence>
<dbReference type="GO" id="GO:0097363">
    <property type="term" value="F:protein O-acetylglucosaminyltransferase activity"/>
    <property type="evidence" value="ECO:0007669"/>
    <property type="project" value="TreeGrafter"/>
</dbReference>
<dbReference type="AlphaFoldDB" id="A0A9P7KBD7"/>
<reference evidence="10" key="1">
    <citation type="submission" date="2020-07" db="EMBL/GenBank/DDBJ databases">
        <authorList>
            <person name="Nieuwenhuis M."/>
            <person name="Van De Peppel L.J.J."/>
        </authorList>
    </citation>
    <scope>NUCLEOTIDE SEQUENCE</scope>
    <source>
        <strain evidence="10">AP01</strain>
        <tissue evidence="10">Mycelium</tissue>
    </source>
</reference>
<evidence type="ECO:0000259" key="9">
    <source>
        <dbReference type="Pfam" id="PF04577"/>
    </source>
</evidence>
<keyword evidence="7" id="KW-0325">Glycoprotein</keyword>
<dbReference type="GO" id="GO:0035269">
    <property type="term" value="P:protein O-linked glycosylation via mannose"/>
    <property type="evidence" value="ECO:0007669"/>
    <property type="project" value="TreeGrafter"/>
</dbReference>
<reference evidence="10" key="2">
    <citation type="submission" date="2021-10" db="EMBL/GenBank/DDBJ databases">
        <title>Phylogenomics reveals ancestral predisposition of the termite-cultivated fungus Termitomyces towards a domesticated lifestyle.</title>
        <authorList>
            <person name="Auxier B."/>
            <person name="Grum-Grzhimaylo A."/>
            <person name="Cardenas M.E."/>
            <person name="Lodge J.D."/>
            <person name="Laessoe T."/>
            <person name="Pedersen O."/>
            <person name="Smith M.E."/>
            <person name="Kuyper T.W."/>
            <person name="Franco-Molano E.A."/>
            <person name="Baroni T.J."/>
            <person name="Aanen D.K."/>
        </authorList>
    </citation>
    <scope>NUCLEOTIDE SEQUENCE</scope>
    <source>
        <strain evidence="10">AP01</strain>
        <tissue evidence="10">Mycelium</tissue>
    </source>
</reference>
<comment type="subcellular location">
    <subcellularLocation>
        <location evidence="1">Membrane</location>
        <topology evidence="1">Single-pass membrane protein</topology>
    </subcellularLocation>
</comment>
<evidence type="ECO:0000256" key="6">
    <source>
        <dbReference type="ARBA" id="ARBA00023136"/>
    </source>
</evidence>
<gene>
    <name evidence="10" type="ORF">DXG03_005617</name>
</gene>
<keyword evidence="2" id="KW-0328">Glycosyltransferase</keyword>
<dbReference type="PANTHER" id="PTHR20961">
    <property type="entry name" value="GLYCOSYLTRANSFERASE"/>
    <property type="match status" value="1"/>
</dbReference>
<dbReference type="PANTHER" id="PTHR20961:SF38">
    <property type="entry name" value="PROTEIN O-LINKED-MANNOSE BETA-1,4-N-ACETYLGLUCOSAMINYLTRANSFERASE 2"/>
    <property type="match status" value="1"/>
</dbReference>
<keyword evidence="11" id="KW-1185">Reference proteome</keyword>
<feature type="domain" description="Glycosyltransferase 61 catalytic" evidence="9">
    <location>
        <begin position="414"/>
        <end position="494"/>
    </location>
</feature>
<sequence length="576" mass="64275">MVFRHTLTRKDALLVFMGATIMHIWSVLSSPKAVLDQSILIDTQYHNVNVQPPVDLTVRPPKHVAKVFTLVATEIEAQHETTTVVLEAEPAYAGTGHISLYAPPHIGLSDELPHTSIIAHAPGWTIFRNLYMSNGTLFILSNNRSFPEIRMMTSTGLTAFNTPENIAAREPTAQNMDFITPEQARERWGGDTKRGERHRVLSVEGNTLLFNDPRQFLRHYYHFVAELMFGAWAFWHGAFSAPTTAPAAAFAFEHPAPPPIHRAIFAHSNADGWRDDPGFNAYFLRAVFPSLTVEVQEDWDDRVGATKPSQNFNHKEKKGEDRAWHFPLVLLADRSAAHRGPICGSQTQRTASEAWEAMRSANQLMGYRVGGWWEPLRKAVWDFAGVPSRHTPASVAEGDAGELASLVLPMPDRVVITYISRQGSPRRKLKGGDHKGLVKALEALVKAKGDGWELAVIQAERLTKDEQVRAAERSTILLGVHGNGLTHLVFMKPTRASAVIELFYPGGFAHDYHWTARALGMDHYAVWDDKSYTHPDEPRVNYPDPGFQGNDIPVNGLAVARLIEDHVERKRTGAPM</sequence>
<proteinExistence type="predicted"/>
<dbReference type="OrthoDB" id="529273at2759"/>
<keyword evidence="5 8" id="KW-1133">Transmembrane helix</keyword>
<protein>
    <recommendedName>
        <fullName evidence="9">Glycosyltransferase 61 catalytic domain-containing protein</fullName>
    </recommendedName>
</protein>
<feature type="transmembrane region" description="Helical" evidence="8">
    <location>
        <begin position="12"/>
        <end position="28"/>
    </location>
</feature>
<evidence type="ECO:0000256" key="5">
    <source>
        <dbReference type="ARBA" id="ARBA00022989"/>
    </source>
</evidence>
<keyword evidence="4 8" id="KW-0812">Transmembrane</keyword>
<evidence type="ECO:0000313" key="11">
    <source>
        <dbReference type="Proteomes" id="UP000775547"/>
    </source>
</evidence>
<evidence type="ECO:0000256" key="8">
    <source>
        <dbReference type="SAM" id="Phobius"/>
    </source>
</evidence>
<evidence type="ECO:0000313" key="10">
    <source>
        <dbReference type="EMBL" id="KAG5645626.1"/>
    </source>
</evidence>
<dbReference type="EMBL" id="JABCKV010000035">
    <property type="protein sequence ID" value="KAG5645626.1"/>
    <property type="molecule type" value="Genomic_DNA"/>
</dbReference>
<dbReference type="InterPro" id="IPR049625">
    <property type="entry name" value="Glyco_transf_61_cat"/>
</dbReference>
<evidence type="ECO:0000256" key="2">
    <source>
        <dbReference type="ARBA" id="ARBA00022676"/>
    </source>
</evidence>
<dbReference type="Pfam" id="PF04577">
    <property type="entry name" value="Glyco_transf_61"/>
    <property type="match status" value="1"/>
</dbReference>
<comment type="caution">
    <text evidence="10">The sequence shown here is derived from an EMBL/GenBank/DDBJ whole genome shotgun (WGS) entry which is preliminary data.</text>
</comment>
<evidence type="ECO:0000256" key="3">
    <source>
        <dbReference type="ARBA" id="ARBA00022679"/>
    </source>
</evidence>
<name>A0A9P7KBD7_9AGAR</name>
<dbReference type="GO" id="GO:0005783">
    <property type="term" value="C:endoplasmic reticulum"/>
    <property type="evidence" value="ECO:0007669"/>
    <property type="project" value="TreeGrafter"/>
</dbReference>
<dbReference type="Proteomes" id="UP000775547">
    <property type="component" value="Unassembled WGS sequence"/>
</dbReference>
<dbReference type="InterPro" id="IPR007657">
    <property type="entry name" value="Glycosyltransferase_61"/>
</dbReference>